<accession>K0SAL9</accession>
<dbReference type="Gene3D" id="2.60.120.920">
    <property type="match status" value="1"/>
</dbReference>
<dbReference type="InterPro" id="IPR013320">
    <property type="entry name" value="ConA-like_dom_sf"/>
</dbReference>
<dbReference type="OrthoDB" id="195558at2759"/>
<evidence type="ECO:0000256" key="1">
    <source>
        <dbReference type="SAM" id="Coils"/>
    </source>
</evidence>
<dbReference type="EMBL" id="AGNL01018978">
    <property type="protein sequence ID" value="EJK62310.1"/>
    <property type="molecule type" value="Genomic_DNA"/>
</dbReference>
<keyword evidence="1" id="KW-0175">Coiled coil</keyword>
<dbReference type="SUPFAM" id="SSF49899">
    <property type="entry name" value="Concanavalin A-like lectins/glucanases"/>
    <property type="match status" value="1"/>
</dbReference>
<dbReference type="InterPro" id="IPR043136">
    <property type="entry name" value="B30.2/SPRY_sf"/>
</dbReference>
<gene>
    <name evidence="2" type="ORF">THAOC_17083</name>
</gene>
<organism evidence="2 3">
    <name type="scientific">Thalassiosira oceanica</name>
    <name type="common">Marine diatom</name>
    <dbReference type="NCBI Taxonomy" id="159749"/>
    <lineage>
        <taxon>Eukaryota</taxon>
        <taxon>Sar</taxon>
        <taxon>Stramenopiles</taxon>
        <taxon>Ochrophyta</taxon>
        <taxon>Bacillariophyta</taxon>
        <taxon>Coscinodiscophyceae</taxon>
        <taxon>Thalassiosirophycidae</taxon>
        <taxon>Thalassiosirales</taxon>
        <taxon>Thalassiosiraceae</taxon>
        <taxon>Thalassiosira</taxon>
    </lineage>
</organism>
<keyword evidence="3" id="KW-1185">Reference proteome</keyword>
<proteinExistence type="predicted"/>
<dbReference type="Proteomes" id="UP000266841">
    <property type="component" value="Unassembled WGS sequence"/>
</dbReference>
<comment type="caution">
    <text evidence="2">The sequence shown here is derived from an EMBL/GenBank/DDBJ whole genome shotgun (WGS) entry which is preliminary data.</text>
</comment>
<feature type="coiled-coil region" evidence="1">
    <location>
        <begin position="20"/>
        <end position="68"/>
    </location>
</feature>
<sequence length="365" mass="40835">MADDGRAKRLKPSEDGGAVIFERERRIAELESEIAQLRIRTLAANQEVTQLRGRNAELKSENDRLRRRGQAEGNHDVLPVVMTATVDLSCIDSGVIAQISSFLGTARELLNLALTCKSFGWRRTMSTLNWSLIEEVARQAVCSRATDDEMGCLPQYFRGTATWLSILHRHEHLLMFDVLLGICIEHRNGDKTAVCATGDLMCSTAISSSYVMKSGAHFAEFLITGRPCIGIVRPMPGLEAGAYQKDFSFYYSSLYPDFLAQRSDDWGNSDVHACDFCCYDGTMSFTNWDDYEIDNEWEGKESCQSGDTVGLLLNLDEGTLTVYRNNRRLGVMMDGLSGPYCWFVSLVKHQTSTDAVSIKRGILRD</sequence>
<name>K0SAL9_THAOC</name>
<evidence type="ECO:0008006" key="4">
    <source>
        <dbReference type="Google" id="ProtNLM"/>
    </source>
</evidence>
<evidence type="ECO:0000313" key="2">
    <source>
        <dbReference type="EMBL" id="EJK62310.1"/>
    </source>
</evidence>
<reference evidence="2 3" key="1">
    <citation type="journal article" date="2012" name="Genome Biol.">
        <title>Genome and low-iron response of an oceanic diatom adapted to chronic iron limitation.</title>
        <authorList>
            <person name="Lommer M."/>
            <person name="Specht M."/>
            <person name="Roy A.S."/>
            <person name="Kraemer L."/>
            <person name="Andreson R."/>
            <person name="Gutowska M.A."/>
            <person name="Wolf J."/>
            <person name="Bergner S.V."/>
            <person name="Schilhabel M.B."/>
            <person name="Klostermeier U.C."/>
            <person name="Beiko R.G."/>
            <person name="Rosenstiel P."/>
            <person name="Hippler M."/>
            <person name="Laroche J."/>
        </authorList>
    </citation>
    <scope>NUCLEOTIDE SEQUENCE [LARGE SCALE GENOMIC DNA]</scope>
    <source>
        <strain evidence="2 3">CCMP1005</strain>
    </source>
</reference>
<evidence type="ECO:0000313" key="3">
    <source>
        <dbReference type="Proteomes" id="UP000266841"/>
    </source>
</evidence>
<dbReference type="AlphaFoldDB" id="K0SAL9"/>
<protein>
    <recommendedName>
        <fullName evidence="4">B30.2/SPRY domain-containing protein</fullName>
    </recommendedName>
</protein>